<proteinExistence type="predicted"/>
<evidence type="ECO:0000313" key="3">
    <source>
        <dbReference type="Proteomes" id="UP001589610"/>
    </source>
</evidence>
<reference evidence="2 3" key="1">
    <citation type="submission" date="2024-09" db="EMBL/GenBank/DDBJ databases">
        <authorList>
            <person name="Sun Q."/>
            <person name="Mori K."/>
        </authorList>
    </citation>
    <scope>NUCLEOTIDE SEQUENCE [LARGE SCALE GENOMIC DNA]</scope>
    <source>
        <strain evidence="2 3">JCM 3028</strain>
    </source>
</reference>
<name>A0ABV5TLV2_9ACTN</name>
<gene>
    <name evidence="2" type="ORF">ACFFRH_31885</name>
</gene>
<keyword evidence="3" id="KW-1185">Reference proteome</keyword>
<comment type="caution">
    <text evidence="2">The sequence shown here is derived from an EMBL/GenBank/DDBJ whole genome shotgun (WGS) entry which is preliminary data.</text>
</comment>
<dbReference type="RefSeq" id="WP_386161184.1">
    <property type="nucleotide sequence ID" value="NZ_JBHMBS010000020.1"/>
</dbReference>
<sequence>MIEIAVTATLLTRPYTKRLSGRDRTAAMLSVVGGEGGPAGSGTMSAPCLKTLTSTR</sequence>
<accession>A0ABV5TLV2</accession>
<protein>
    <submittedName>
        <fullName evidence="2">Uncharacterized protein</fullName>
    </submittedName>
</protein>
<feature type="region of interest" description="Disordered" evidence="1">
    <location>
        <begin position="34"/>
        <end position="56"/>
    </location>
</feature>
<dbReference type="EMBL" id="JBHMBS010000020">
    <property type="protein sequence ID" value="MFB9680105.1"/>
    <property type="molecule type" value="Genomic_DNA"/>
</dbReference>
<organism evidence="2 3">
    <name type="scientific">Streptosporangium vulgare</name>
    <dbReference type="NCBI Taxonomy" id="46190"/>
    <lineage>
        <taxon>Bacteria</taxon>
        <taxon>Bacillati</taxon>
        <taxon>Actinomycetota</taxon>
        <taxon>Actinomycetes</taxon>
        <taxon>Streptosporangiales</taxon>
        <taxon>Streptosporangiaceae</taxon>
        <taxon>Streptosporangium</taxon>
    </lineage>
</organism>
<dbReference type="Proteomes" id="UP001589610">
    <property type="component" value="Unassembled WGS sequence"/>
</dbReference>
<evidence type="ECO:0000313" key="2">
    <source>
        <dbReference type="EMBL" id="MFB9680105.1"/>
    </source>
</evidence>
<evidence type="ECO:0000256" key="1">
    <source>
        <dbReference type="SAM" id="MobiDB-lite"/>
    </source>
</evidence>